<protein>
    <submittedName>
        <fullName evidence="1">Uncharacterized protein</fullName>
    </submittedName>
</protein>
<name>A0A1C4G4G4_9ENTR</name>
<gene>
    <name evidence="1" type="ORF">GA0061070_105110</name>
</gene>
<evidence type="ECO:0000313" key="1">
    <source>
        <dbReference type="EMBL" id="SCC63014.1"/>
    </source>
</evidence>
<accession>A0A1C4G4G4</accession>
<dbReference type="RefSeq" id="WP_023325906.1">
    <property type="nucleotide sequence ID" value="NZ_FMBC01000051.1"/>
</dbReference>
<sequence>MDDALFDTFNVEYKKVFIKIRALFTSDEKFLDLWQVINRTVARCIKSAINDDPFFDDSYSPESVFADAQFRADTCGEFEGYLFAAVFSFRWGRYLHKNQDDQQAVHFLAQGLLNAGIWIGVMQRLEHQQLKVLENQKRAEDSKKGGAVVAENYSVVKKELIRLLKCKDGGWESKKAAIDCVVNELWLFIQQKNNEINNKNKKLKSHEQKKNYMFTESGLPERIQEWLKVDSSIKAAFTDAVRRRK</sequence>
<dbReference type="Proteomes" id="UP000198515">
    <property type="component" value="Unassembled WGS sequence"/>
</dbReference>
<evidence type="ECO:0000313" key="2">
    <source>
        <dbReference type="Proteomes" id="UP000198515"/>
    </source>
</evidence>
<keyword evidence="2" id="KW-1185">Reference proteome</keyword>
<organism evidence="1 2">
    <name type="scientific">Kosakonia oryziphila</name>
    <dbReference type="NCBI Taxonomy" id="1005667"/>
    <lineage>
        <taxon>Bacteria</taxon>
        <taxon>Pseudomonadati</taxon>
        <taxon>Pseudomonadota</taxon>
        <taxon>Gammaproteobacteria</taxon>
        <taxon>Enterobacterales</taxon>
        <taxon>Enterobacteriaceae</taxon>
        <taxon>Kosakonia</taxon>
    </lineage>
</organism>
<dbReference type="EMBL" id="FMBC01000051">
    <property type="protein sequence ID" value="SCC63014.1"/>
    <property type="molecule type" value="Genomic_DNA"/>
</dbReference>
<proteinExistence type="predicted"/>
<reference evidence="2" key="1">
    <citation type="submission" date="2016-08" db="EMBL/GenBank/DDBJ databases">
        <authorList>
            <person name="Varghese N."/>
            <person name="Submissions Spin"/>
        </authorList>
    </citation>
    <scope>NUCLEOTIDE SEQUENCE [LARGE SCALE GENOMIC DNA]</scope>
    <source>
        <strain evidence="2">REICA_142</strain>
    </source>
</reference>
<dbReference type="AlphaFoldDB" id="A0A1C4G4G4"/>